<feature type="domain" description="Peptidase M16 C-terminal" evidence="2">
    <location>
        <begin position="207"/>
        <end position="385"/>
    </location>
</feature>
<feature type="chain" id="PRO_5006601399" evidence="1">
    <location>
        <begin position="24"/>
        <end position="475"/>
    </location>
</feature>
<evidence type="ECO:0000259" key="2">
    <source>
        <dbReference type="Pfam" id="PF05193"/>
    </source>
</evidence>
<sequence precursor="true">MQLKNILSLLCLLALLSSGMLSAQQKPWEEFDYPPINSFDMPALEIFELGNGIRFYLVQDSELPLINLTALIRSGGVIVPDDKVGLHSIVGTVMRSGGSLQYPGDVLNELLEDQAAIIEAGFGFTSGTASMNVLSDDFAELLPVFVDVLTQPVFPEDRLQLALTQQRSSIARRNDDQAGVAGREFQRVIYGQGSPYSRRVEYATLNNISRQDLIDFHRQAVVGENLMIGVSGDFELDVMKDMLREAFADIPAGQQTDLQFPPVDYDFESGVYFVDKSDVNQSYVLLGHIGGMRDNPDYAALQVMNRVLSGGFSSRLMQVVRSELGLAYSVSGSYGSGVYFPGTFTAAVMTQSSTTAQAIEAIIGQIERLQDEPISTEELAQTKDQFLNTLVFQYPSVSSVLQERMSNDYAGLPVDTFERLVDDIRQVTIEDVQDVARRYLRPDAVRILVVGNGSELGDQLDSFGHVQSIDITIPQ</sequence>
<dbReference type="AlphaFoldDB" id="A0A0S2KB92"/>
<organism evidence="3 4">
    <name type="scientific">Pseudohongiella spirulinae</name>
    <dbReference type="NCBI Taxonomy" id="1249552"/>
    <lineage>
        <taxon>Bacteria</taxon>
        <taxon>Pseudomonadati</taxon>
        <taxon>Pseudomonadota</taxon>
        <taxon>Gammaproteobacteria</taxon>
        <taxon>Pseudomonadales</taxon>
        <taxon>Pseudohongiellaceae</taxon>
        <taxon>Pseudohongiella</taxon>
    </lineage>
</organism>
<dbReference type="PANTHER" id="PTHR11851:SF225">
    <property type="entry name" value="NON-PEPTIDASE HOMOLOG YMXG"/>
    <property type="match status" value="1"/>
</dbReference>
<dbReference type="GO" id="GO:0046872">
    <property type="term" value="F:metal ion binding"/>
    <property type="evidence" value="ECO:0007669"/>
    <property type="project" value="InterPro"/>
</dbReference>
<keyword evidence="1" id="KW-0732">Signal</keyword>
<dbReference type="PANTHER" id="PTHR11851">
    <property type="entry name" value="METALLOPROTEASE"/>
    <property type="match status" value="1"/>
</dbReference>
<dbReference type="Pfam" id="PF05193">
    <property type="entry name" value="Peptidase_M16_C"/>
    <property type="match status" value="1"/>
</dbReference>
<feature type="signal peptide" evidence="1">
    <location>
        <begin position="1"/>
        <end position="23"/>
    </location>
</feature>
<dbReference type="EMBL" id="CP013189">
    <property type="protein sequence ID" value="ALO45263.1"/>
    <property type="molecule type" value="Genomic_DNA"/>
</dbReference>
<proteinExistence type="predicted"/>
<evidence type="ECO:0000256" key="1">
    <source>
        <dbReference type="SAM" id="SignalP"/>
    </source>
</evidence>
<dbReference type="SUPFAM" id="SSF63411">
    <property type="entry name" value="LuxS/MPP-like metallohydrolase"/>
    <property type="match status" value="2"/>
</dbReference>
<dbReference type="Gene3D" id="3.30.830.10">
    <property type="entry name" value="Metalloenzyme, LuxS/M16 peptidase-like"/>
    <property type="match status" value="2"/>
</dbReference>
<gene>
    <name evidence="3" type="ORF">PS2015_580</name>
</gene>
<accession>A0A0S2KB92</accession>
<dbReference type="KEGG" id="pspi:PS2015_580"/>
<evidence type="ECO:0000313" key="4">
    <source>
        <dbReference type="Proteomes" id="UP000065641"/>
    </source>
</evidence>
<dbReference type="Proteomes" id="UP000065641">
    <property type="component" value="Chromosome"/>
</dbReference>
<dbReference type="InterPro" id="IPR050361">
    <property type="entry name" value="MPP/UQCRC_Complex"/>
</dbReference>
<dbReference type="STRING" id="1249552.PS2015_580"/>
<keyword evidence="4" id="KW-1185">Reference proteome</keyword>
<dbReference type="OrthoDB" id="9811314at2"/>
<dbReference type="InterPro" id="IPR007863">
    <property type="entry name" value="Peptidase_M16_C"/>
</dbReference>
<reference evidence="3 4" key="1">
    <citation type="submission" date="2015-11" db="EMBL/GenBank/DDBJ databases">
        <authorList>
            <person name="Zhang Y."/>
            <person name="Guo Z."/>
        </authorList>
    </citation>
    <scope>NUCLEOTIDE SEQUENCE [LARGE SCALE GENOMIC DNA]</scope>
    <source>
        <strain evidence="3 4">KCTC 32221</strain>
    </source>
</reference>
<dbReference type="RefSeq" id="WP_058020780.1">
    <property type="nucleotide sequence ID" value="NZ_CP013189.1"/>
</dbReference>
<name>A0A0S2KB92_9GAMM</name>
<dbReference type="InterPro" id="IPR011249">
    <property type="entry name" value="Metalloenz_LuxS/M16"/>
</dbReference>
<evidence type="ECO:0000313" key="3">
    <source>
        <dbReference type="EMBL" id="ALO45263.1"/>
    </source>
</evidence>
<protein>
    <submittedName>
        <fullName evidence="3">Peptidase M16-like</fullName>
    </submittedName>
</protein>